<reference evidence="2" key="1">
    <citation type="submission" date="2010-08" db="EMBL/GenBank/DDBJ databases">
        <authorList>
            <consortium name="Caenorhabditis japonica Sequencing Consortium"/>
            <person name="Wilson R.K."/>
        </authorList>
    </citation>
    <scope>NUCLEOTIDE SEQUENCE [LARGE SCALE GENOMIC DNA]</scope>
    <source>
        <strain evidence="2">DF5081</strain>
    </source>
</reference>
<keyword evidence="2" id="KW-1185">Reference proteome</keyword>
<organism evidence="1 2">
    <name type="scientific">Caenorhabditis japonica</name>
    <dbReference type="NCBI Taxonomy" id="281687"/>
    <lineage>
        <taxon>Eukaryota</taxon>
        <taxon>Metazoa</taxon>
        <taxon>Ecdysozoa</taxon>
        <taxon>Nematoda</taxon>
        <taxon>Chromadorea</taxon>
        <taxon>Rhabditida</taxon>
        <taxon>Rhabditina</taxon>
        <taxon>Rhabditomorpha</taxon>
        <taxon>Rhabditoidea</taxon>
        <taxon>Rhabditidae</taxon>
        <taxon>Peloderinae</taxon>
        <taxon>Caenorhabditis</taxon>
    </lineage>
</organism>
<protein>
    <submittedName>
        <fullName evidence="1">Uncharacterized protein</fullName>
    </submittedName>
</protein>
<name>A0A8R1IKY3_CAEJA</name>
<evidence type="ECO:0000313" key="2">
    <source>
        <dbReference type="Proteomes" id="UP000005237"/>
    </source>
</evidence>
<sequence length="59" mass="6779">MPPLSQVDMACTQRMLGDFDDEKCDEIDKKRAVERFLETQGHMPDCDVGEENFAVKTEQ</sequence>
<reference evidence="1" key="2">
    <citation type="submission" date="2022-06" db="UniProtKB">
        <authorList>
            <consortium name="EnsemblMetazoa"/>
        </authorList>
    </citation>
    <scope>IDENTIFICATION</scope>
    <source>
        <strain evidence="1">DF5081</strain>
    </source>
</reference>
<dbReference type="EnsemblMetazoa" id="CJA34286.1">
    <property type="protein sequence ID" value="CJA34286.1"/>
    <property type="gene ID" value="WBGene00210133"/>
</dbReference>
<accession>A0A8R1IKY3</accession>
<dbReference type="Proteomes" id="UP000005237">
    <property type="component" value="Unassembled WGS sequence"/>
</dbReference>
<proteinExistence type="predicted"/>
<dbReference type="AlphaFoldDB" id="A0A8R1IKY3"/>
<evidence type="ECO:0000313" key="1">
    <source>
        <dbReference type="EnsemblMetazoa" id="CJA34286.1"/>
    </source>
</evidence>